<evidence type="ECO:0000259" key="11">
    <source>
        <dbReference type="SMART" id="SM00849"/>
    </source>
</evidence>
<feature type="chain" id="PRO_5005602570" description="hydroxyacylglutathione hydrolase" evidence="10">
    <location>
        <begin position="17"/>
        <end position="290"/>
    </location>
</feature>
<feature type="signal peptide" evidence="10">
    <location>
        <begin position="1"/>
        <end position="16"/>
    </location>
</feature>
<comment type="similarity">
    <text evidence="4">Belongs to the metallo-beta-lactamase superfamily. Glyoxalase II family.</text>
</comment>
<name>A0A0M0K9W6_9EUKA</name>
<dbReference type="InterPro" id="IPR017782">
    <property type="entry name" value="Hydroxyacylglutathione_Hdrlase"/>
</dbReference>
<keyword evidence="6" id="KW-0479">Metal-binding</keyword>
<comment type="catalytic activity">
    <reaction evidence="1">
        <text>an S-(2-hydroxyacyl)glutathione + H2O = a 2-hydroxy carboxylate + glutathione + H(+)</text>
        <dbReference type="Rhea" id="RHEA:21864"/>
        <dbReference type="ChEBI" id="CHEBI:15377"/>
        <dbReference type="ChEBI" id="CHEBI:15378"/>
        <dbReference type="ChEBI" id="CHEBI:57925"/>
        <dbReference type="ChEBI" id="CHEBI:58896"/>
        <dbReference type="ChEBI" id="CHEBI:71261"/>
        <dbReference type="EC" id="3.1.2.6"/>
    </reaction>
</comment>
<dbReference type="GO" id="GO:0019243">
    <property type="term" value="P:methylglyoxal catabolic process to D-lactate via S-lactoyl-glutathione"/>
    <property type="evidence" value="ECO:0007669"/>
    <property type="project" value="InterPro"/>
</dbReference>
<comment type="cofactor">
    <cofactor evidence="2">
        <name>Zn(2+)</name>
        <dbReference type="ChEBI" id="CHEBI:29105"/>
    </cofactor>
</comment>
<keyword evidence="10" id="KW-0732">Signal</keyword>
<dbReference type="CDD" id="cd07723">
    <property type="entry name" value="hydroxyacylglutathione_hydrolase_MBL-fold"/>
    <property type="match status" value="1"/>
</dbReference>
<dbReference type="SUPFAM" id="SSF56281">
    <property type="entry name" value="Metallo-hydrolase/oxidoreductase"/>
    <property type="match status" value="1"/>
</dbReference>
<dbReference type="Gene3D" id="3.60.15.10">
    <property type="entry name" value="Ribonuclease Z/Hydroxyacylglutathione hydrolase-like"/>
    <property type="match status" value="1"/>
</dbReference>
<dbReference type="PIRSF" id="PIRSF005457">
    <property type="entry name" value="Glx"/>
    <property type="match status" value="1"/>
</dbReference>
<dbReference type="AlphaFoldDB" id="A0A0M0K9W6"/>
<dbReference type="NCBIfam" id="TIGR03413">
    <property type="entry name" value="GSH_gloB"/>
    <property type="match status" value="1"/>
</dbReference>
<dbReference type="Proteomes" id="UP000037460">
    <property type="component" value="Unassembled WGS sequence"/>
</dbReference>
<keyword evidence="13" id="KW-1185">Reference proteome</keyword>
<evidence type="ECO:0000256" key="3">
    <source>
        <dbReference type="ARBA" id="ARBA00004963"/>
    </source>
</evidence>
<comment type="caution">
    <text evidence="12">The sequence shown here is derived from an EMBL/GenBank/DDBJ whole genome shotgun (WGS) entry which is preliminary data.</text>
</comment>
<dbReference type="Pfam" id="PF00753">
    <property type="entry name" value="Lactamase_B"/>
    <property type="match status" value="1"/>
</dbReference>
<proteinExistence type="inferred from homology"/>
<evidence type="ECO:0000313" key="13">
    <source>
        <dbReference type="Proteomes" id="UP000037460"/>
    </source>
</evidence>
<keyword evidence="7 12" id="KW-0378">Hydrolase</keyword>
<dbReference type="SMART" id="SM00849">
    <property type="entry name" value="Lactamase_B"/>
    <property type="match status" value="1"/>
</dbReference>
<protein>
    <recommendedName>
        <fullName evidence="5">hydroxyacylglutathione hydrolase</fullName>
        <ecNumber evidence="5">3.1.2.6</ecNumber>
    </recommendedName>
    <alternativeName>
        <fullName evidence="9">Glyoxalase II</fullName>
    </alternativeName>
</protein>
<evidence type="ECO:0000256" key="8">
    <source>
        <dbReference type="ARBA" id="ARBA00022833"/>
    </source>
</evidence>
<gene>
    <name evidence="12" type="ORF">Ctob_012040</name>
</gene>
<keyword evidence="8" id="KW-0862">Zinc</keyword>
<evidence type="ECO:0000256" key="4">
    <source>
        <dbReference type="ARBA" id="ARBA00006759"/>
    </source>
</evidence>
<sequence length="290" mass="30952">MARAFALIGRAASAAAIVAASAGRSRSLTAGASVSTLEVEQFGCLTDNYGYLLHDSATGCTAAIDTPEVAPIAAACARRGWKLTHIFNTHHHADHAGGNVELKQLYGCEIIGPAAEAHKIPSIERPVSGGDCFQFGEHEVHVLDVGGHTLGHVAYHVPSLQVAFVGDALFALGCGRLFEGTPEQAWASLQRLAALPPETAVYCAHEYTASNLRFALSVEPQNEALQARAREITELRAVGKPTVPSTIGYEIATNPFLRPASPALRAHVGVPDHETEEQTFARLRRMKDNF</sequence>
<dbReference type="InterPro" id="IPR050110">
    <property type="entry name" value="Glyoxalase_II_hydrolase"/>
</dbReference>
<dbReference type="PANTHER" id="PTHR43705:SF1">
    <property type="entry name" value="HYDROXYACYLGLUTATHIONE HYDROLASE GLOB"/>
    <property type="match status" value="1"/>
</dbReference>
<dbReference type="PANTHER" id="PTHR43705">
    <property type="entry name" value="HYDROXYACYLGLUTATHIONE HYDROLASE"/>
    <property type="match status" value="1"/>
</dbReference>
<dbReference type="InterPro" id="IPR036866">
    <property type="entry name" value="RibonucZ/Hydroxyglut_hydro"/>
</dbReference>
<evidence type="ECO:0000256" key="1">
    <source>
        <dbReference type="ARBA" id="ARBA00001623"/>
    </source>
</evidence>
<evidence type="ECO:0000256" key="10">
    <source>
        <dbReference type="SAM" id="SignalP"/>
    </source>
</evidence>
<dbReference type="HAMAP" id="MF_01374">
    <property type="entry name" value="Glyoxalase_2"/>
    <property type="match status" value="1"/>
</dbReference>
<evidence type="ECO:0000313" key="12">
    <source>
        <dbReference type="EMBL" id="KOO35636.1"/>
    </source>
</evidence>
<dbReference type="InterPro" id="IPR001279">
    <property type="entry name" value="Metallo-B-lactamas"/>
</dbReference>
<evidence type="ECO:0000256" key="5">
    <source>
        <dbReference type="ARBA" id="ARBA00011917"/>
    </source>
</evidence>
<accession>A0A0M0K9W6</accession>
<dbReference type="GO" id="GO:0004416">
    <property type="term" value="F:hydroxyacylglutathione hydrolase activity"/>
    <property type="evidence" value="ECO:0007669"/>
    <property type="project" value="UniProtKB-EC"/>
</dbReference>
<dbReference type="InterPro" id="IPR032282">
    <property type="entry name" value="HAGH_C"/>
</dbReference>
<evidence type="ECO:0000256" key="7">
    <source>
        <dbReference type="ARBA" id="ARBA00022801"/>
    </source>
</evidence>
<dbReference type="GO" id="GO:0046872">
    <property type="term" value="F:metal ion binding"/>
    <property type="evidence" value="ECO:0007669"/>
    <property type="project" value="UniProtKB-KW"/>
</dbReference>
<feature type="domain" description="Metallo-beta-lactamase" evidence="11">
    <location>
        <begin position="47"/>
        <end position="205"/>
    </location>
</feature>
<dbReference type="EC" id="3.1.2.6" evidence="5"/>
<comment type="pathway">
    <text evidence="3">Secondary metabolite metabolism; methylglyoxal degradation; (R)-lactate from methylglyoxal: step 2/2.</text>
</comment>
<dbReference type="Pfam" id="PF16123">
    <property type="entry name" value="HAGH_C"/>
    <property type="match status" value="1"/>
</dbReference>
<organism evidence="12 13">
    <name type="scientific">Chrysochromulina tobinii</name>
    <dbReference type="NCBI Taxonomy" id="1460289"/>
    <lineage>
        <taxon>Eukaryota</taxon>
        <taxon>Haptista</taxon>
        <taxon>Haptophyta</taxon>
        <taxon>Prymnesiophyceae</taxon>
        <taxon>Prymnesiales</taxon>
        <taxon>Chrysochromulinaceae</taxon>
        <taxon>Chrysochromulina</taxon>
    </lineage>
</organism>
<evidence type="ECO:0000256" key="6">
    <source>
        <dbReference type="ARBA" id="ARBA00022723"/>
    </source>
</evidence>
<dbReference type="InterPro" id="IPR035680">
    <property type="entry name" value="Clx_II_MBL"/>
</dbReference>
<evidence type="ECO:0000256" key="9">
    <source>
        <dbReference type="ARBA" id="ARBA00031044"/>
    </source>
</evidence>
<evidence type="ECO:0000256" key="2">
    <source>
        <dbReference type="ARBA" id="ARBA00001947"/>
    </source>
</evidence>
<dbReference type="OrthoDB" id="515692at2759"/>
<reference evidence="13" key="1">
    <citation type="journal article" date="2015" name="PLoS Genet.">
        <title>Genome Sequence and Transcriptome Analyses of Chrysochromulina tobin: Metabolic Tools for Enhanced Algal Fitness in the Prominent Order Prymnesiales (Haptophyceae).</title>
        <authorList>
            <person name="Hovde B.T."/>
            <person name="Deodato C.R."/>
            <person name="Hunsperger H.M."/>
            <person name="Ryken S.A."/>
            <person name="Yost W."/>
            <person name="Jha R.K."/>
            <person name="Patterson J."/>
            <person name="Monnat R.J. Jr."/>
            <person name="Barlow S.B."/>
            <person name="Starkenburg S.R."/>
            <person name="Cattolico R.A."/>
        </authorList>
    </citation>
    <scope>NUCLEOTIDE SEQUENCE</scope>
    <source>
        <strain evidence="13">CCMP291</strain>
    </source>
</reference>
<dbReference type="EMBL" id="JWZX01000799">
    <property type="protein sequence ID" value="KOO35636.1"/>
    <property type="molecule type" value="Genomic_DNA"/>
</dbReference>